<dbReference type="Gene3D" id="3.40.50.150">
    <property type="entry name" value="Vaccinia Virus protein VP39"/>
    <property type="match status" value="1"/>
</dbReference>
<evidence type="ECO:0000313" key="3">
    <source>
        <dbReference type="Proteomes" id="UP000240859"/>
    </source>
</evidence>
<dbReference type="CDD" id="cd02440">
    <property type="entry name" value="AdoMet_MTases"/>
    <property type="match status" value="1"/>
</dbReference>
<dbReference type="Pfam" id="PF13847">
    <property type="entry name" value="Methyltransf_31"/>
    <property type="match status" value="1"/>
</dbReference>
<accession>A0ABX5INP1</accession>
<sequence>MIINTLQFIENNDLHIFKITSDTENNLTVENGRLIIIESSNKNKVAQPFLIGVGERFEIHKNKKYFIKSLVPNTRISFSNHFNLAKEDDEYIQKLFTDIDDYYFGYEERYKKVYDIGADLWETGKPNKSLLKAFRKFPNIFKGKVIDLGCGEGRDTIFLYQQNIDIQGIDISHSAIEKAKEKIGNLNEEKSIFSTGNVLYLNRYEDETFDLAMNMGCLHMINKNSDRLCHLQNVSRILKTGGYFLVDHCKSEWGKGFHTIEDYEQVKEQLKDFHKENYIDRMVLVNGEKIKIPLKVIPYLEKSKTDLIKEITCFGFEVVETFETDTESFGNSTLALFRKTP</sequence>
<dbReference type="RefSeq" id="WP_107600981.1">
    <property type="nucleotide sequence ID" value="NZ_JBOILH010000001.1"/>
</dbReference>
<evidence type="ECO:0000259" key="1">
    <source>
        <dbReference type="Pfam" id="PF13847"/>
    </source>
</evidence>
<dbReference type="SUPFAM" id="SSF53335">
    <property type="entry name" value="S-adenosyl-L-methionine-dependent methyltransferases"/>
    <property type="match status" value="1"/>
</dbReference>
<comment type="caution">
    <text evidence="2">The sequence shown here is derived from an EMBL/GenBank/DDBJ whole genome shotgun (WGS) entry which is preliminary data.</text>
</comment>
<feature type="domain" description="Methyltransferase" evidence="1">
    <location>
        <begin position="144"/>
        <end position="261"/>
    </location>
</feature>
<evidence type="ECO:0000313" key="2">
    <source>
        <dbReference type="EMBL" id="PTI68554.1"/>
    </source>
</evidence>
<proteinExistence type="predicted"/>
<name>A0ABX5INP1_9STAP</name>
<dbReference type="Proteomes" id="UP000240859">
    <property type="component" value="Unassembled WGS sequence"/>
</dbReference>
<protein>
    <recommendedName>
        <fullName evidence="1">Methyltransferase domain-containing protein</fullName>
    </recommendedName>
</protein>
<gene>
    <name evidence="2" type="ORF">BU057_08385</name>
</gene>
<organism evidence="2 3">
    <name type="scientific">Staphylococcus succinus</name>
    <dbReference type="NCBI Taxonomy" id="61015"/>
    <lineage>
        <taxon>Bacteria</taxon>
        <taxon>Bacillati</taxon>
        <taxon>Bacillota</taxon>
        <taxon>Bacilli</taxon>
        <taxon>Bacillales</taxon>
        <taxon>Staphylococcaceae</taxon>
        <taxon>Staphylococcus</taxon>
    </lineage>
</organism>
<dbReference type="InterPro" id="IPR025714">
    <property type="entry name" value="Methyltranfer_dom"/>
</dbReference>
<reference evidence="2 3" key="1">
    <citation type="journal article" date="2016" name="Front. Microbiol.">
        <title>Comprehensive Phylogenetic Analysis of Bovine Non-aureus Staphylococci Species Based on Whole-Genome Sequencing.</title>
        <authorList>
            <person name="Naushad S."/>
            <person name="Barkema H.W."/>
            <person name="Luby C."/>
            <person name="Condas L.A."/>
            <person name="Nobrega D.B."/>
            <person name="Carson D.A."/>
            <person name="De Buck J."/>
        </authorList>
    </citation>
    <scope>NUCLEOTIDE SEQUENCE [LARGE SCALE GENOMIC DNA]</scope>
    <source>
        <strain evidence="2 3">SNUC 1084</strain>
    </source>
</reference>
<dbReference type="PANTHER" id="PTHR43861">
    <property type="entry name" value="TRANS-ACONITATE 2-METHYLTRANSFERASE-RELATED"/>
    <property type="match status" value="1"/>
</dbReference>
<dbReference type="EMBL" id="PZFR01000048">
    <property type="protein sequence ID" value="PTI68554.1"/>
    <property type="molecule type" value="Genomic_DNA"/>
</dbReference>
<dbReference type="InterPro" id="IPR029063">
    <property type="entry name" value="SAM-dependent_MTases_sf"/>
</dbReference>
<keyword evidence="3" id="KW-1185">Reference proteome</keyword>